<proteinExistence type="predicted"/>
<comment type="caution">
    <text evidence="3">The sequence shown here is derived from an EMBL/GenBank/DDBJ whole genome shotgun (WGS) entry which is preliminary data.</text>
</comment>
<reference evidence="3 4" key="1">
    <citation type="submission" date="2023-10" db="EMBL/GenBank/DDBJ databases">
        <title>Genomes of two closely related lineages of the louse Polyplax serrata with different host specificities.</title>
        <authorList>
            <person name="Martinu J."/>
            <person name="Tarabai H."/>
            <person name="Stefka J."/>
            <person name="Hypsa V."/>
        </authorList>
    </citation>
    <scope>NUCLEOTIDE SEQUENCE [LARGE SCALE GENOMIC DNA]</scope>
    <source>
        <strain evidence="3">HR10_N</strain>
    </source>
</reference>
<protein>
    <recommendedName>
        <fullName evidence="2">Borealin C-terminal domain-containing protein</fullName>
    </recommendedName>
</protein>
<dbReference type="AlphaFoldDB" id="A0AAN8NXI4"/>
<dbReference type="InterPro" id="IPR046466">
    <property type="entry name" value="Borealin_C"/>
</dbReference>
<feature type="region of interest" description="Disordered" evidence="1">
    <location>
        <begin position="111"/>
        <end position="134"/>
    </location>
</feature>
<feature type="domain" description="Borealin C-terminal" evidence="2">
    <location>
        <begin position="144"/>
        <end position="253"/>
    </location>
</feature>
<evidence type="ECO:0000256" key="1">
    <source>
        <dbReference type="SAM" id="MobiDB-lite"/>
    </source>
</evidence>
<name>A0AAN8NXI4_POLSC</name>
<evidence type="ECO:0000313" key="3">
    <source>
        <dbReference type="EMBL" id="KAK6625594.1"/>
    </source>
</evidence>
<sequence>MPRPKRKYTTRKQESMLKRDDSIDSTLMDSKMIDNGSIKLEMWKGQVKDRMKYALNKLNHIQREKLETYELEFNNLLLGFSKDELSSYIDINNEKFRYFILEKEPDENISSGVGTPTTVKRRSKSANTSHYSKRNTRLRSISVDTYKTPKGRVRLSSIMSHKKYTVTKPAKNDNIGVSVKRIMKPDEVAISTCGSPLYVASCSVGAPHVNIPLPGGVVLNIEPKDTNGALEVPGLDAKTKNQIKLLCEQLKKLF</sequence>
<dbReference type="Proteomes" id="UP001372834">
    <property type="component" value="Unassembled WGS sequence"/>
</dbReference>
<gene>
    <name evidence="3" type="ORF">RUM43_005893</name>
</gene>
<dbReference type="Pfam" id="PF10512">
    <property type="entry name" value="Borealin"/>
    <property type="match status" value="1"/>
</dbReference>
<evidence type="ECO:0000313" key="4">
    <source>
        <dbReference type="Proteomes" id="UP001372834"/>
    </source>
</evidence>
<dbReference type="EMBL" id="JAWJWE010000037">
    <property type="protein sequence ID" value="KAK6625594.1"/>
    <property type="molecule type" value="Genomic_DNA"/>
</dbReference>
<accession>A0AAN8NXI4</accession>
<evidence type="ECO:0000259" key="2">
    <source>
        <dbReference type="Pfam" id="PF10512"/>
    </source>
</evidence>
<organism evidence="3 4">
    <name type="scientific">Polyplax serrata</name>
    <name type="common">Common mouse louse</name>
    <dbReference type="NCBI Taxonomy" id="468196"/>
    <lineage>
        <taxon>Eukaryota</taxon>
        <taxon>Metazoa</taxon>
        <taxon>Ecdysozoa</taxon>
        <taxon>Arthropoda</taxon>
        <taxon>Hexapoda</taxon>
        <taxon>Insecta</taxon>
        <taxon>Pterygota</taxon>
        <taxon>Neoptera</taxon>
        <taxon>Paraneoptera</taxon>
        <taxon>Psocodea</taxon>
        <taxon>Troctomorpha</taxon>
        <taxon>Phthiraptera</taxon>
        <taxon>Anoplura</taxon>
        <taxon>Polyplacidae</taxon>
        <taxon>Polyplax</taxon>
    </lineage>
</organism>